<sequence length="217" mass="24465">MMLALYGHPFSSYTWKAQIALLGSGLEHELRIVDGDHPDHGKIVAMAGPQGKFPVLQDGGNLIFEATSIIEYLQLHHVEPDVLLPSDADAAIGVRMLDRVFDNYVMSNMQDVVNEYIRDAQNPDMGRISEARERLERSYAWLEGWLQYYPSQGQVTLIECAAAPSLFYADWVHPIAETFPRLRDWRAHLLALPPVSACIEAARPYRAFFPLGAPDRD</sequence>
<keyword evidence="4" id="KW-1185">Reference proteome</keyword>
<gene>
    <name evidence="3" type="ORF">A8V01_03760</name>
</gene>
<dbReference type="InterPro" id="IPR036249">
    <property type="entry name" value="Thioredoxin-like_sf"/>
</dbReference>
<dbReference type="GO" id="GO:0016740">
    <property type="term" value="F:transferase activity"/>
    <property type="evidence" value="ECO:0007669"/>
    <property type="project" value="UniProtKB-KW"/>
</dbReference>
<dbReference type="PROSITE" id="PS50404">
    <property type="entry name" value="GST_NTER"/>
    <property type="match status" value="1"/>
</dbReference>
<dbReference type="PANTHER" id="PTHR43968:SF6">
    <property type="entry name" value="GLUTATHIONE S-TRANSFERASE OMEGA"/>
    <property type="match status" value="1"/>
</dbReference>
<dbReference type="AlphaFoldDB" id="A0A2K2G1Q8"/>
<feature type="domain" description="GST N-terminal" evidence="1">
    <location>
        <begin position="1"/>
        <end position="81"/>
    </location>
</feature>
<dbReference type="Gene3D" id="3.40.30.10">
    <property type="entry name" value="Glutaredoxin"/>
    <property type="match status" value="1"/>
</dbReference>
<name>A0A2K2G1Q8_9SPHN</name>
<evidence type="ECO:0000313" key="4">
    <source>
        <dbReference type="Proteomes" id="UP000236327"/>
    </source>
</evidence>
<dbReference type="InterPro" id="IPR050983">
    <property type="entry name" value="GST_Omega/HSP26"/>
</dbReference>
<protein>
    <submittedName>
        <fullName evidence="3">Glutathione S-transferase</fullName>
    </submittedName>
</protein>
<proteinExistence type="predicted"/>
<accession>A0A2K2G1Q8</accession>
<feature type="domain" description="GST C-terminal" evidence="2">
    <location>
        <begin position="87"/>
        <end position="208"/>
    </location>
</feature>
<dbReference type="Pfam" id="PF13410">
    <property type="entry name" value="GST_C_2"/>
    <property type="match status" value="1"/>
</dbReference>
<dbReference type="SUPFAM" id="SSF52833">
    <property type="entry name" value="Thioredoxin-like"/>
    <property type="match status" value="1"/>
</dbReference>
<reference evidence="3 4" key="1">
    <citation type="submission" date="2016-05" db="EMBL/GenBank/DDBJ databases">
        <title>Complete genome sequence of Novosphingobium guangzhouense SA925(T).</title>
        <authorList>
            <person name="Sha S."/>
        </authorList>
    </citation>
    <scope>NUCLEOTIDE SEQUENCE [LARGE SCALE GENOMIC DNA]</scope>
    <source>
        <strain evidence="3 4">SA925</strain>
    </source>
</reference>
<dbReference type="PANTHER" id="PTHR43968">
    <property type="match status" value="1"/>
</dbReference>
<dbReference type="CDD" id="cd00299">
    <property type="entry name" value="GST_C_family"/>
    <property type="match status" value="1"/>
</dbReference>
<evidence type="ECO:0000313" key="3">
    <source>
        <dbReference type="EMBL" id="PNU04967.1"/>
    </source>
</evidence>
<dbReference type="Proteomes" id="UP000236327">
    <property type="component" value="Unassembled WGS sequence"/>
</dbReference>
<dbReference type="OrthoDB" id="9782992at2"/>
<dbReference type="SFLD" id="SFLDS00019">
    <property type="entry name" value="Glutathione_Transferase_(cytos"/>
    <property type="match status" value="1"/>
</dbReference>
<dbReference type="Pfam" id="PF13417">
    <property type="entry name" value="GST_N_3"/>
    <property type="match status" value="1"/>
</dbReference>
<dbReference type="SUPFAM" id="SSF47616">
    <property type="entry name" value="GST C-terminal domain-like"/>
    <property type="match status" value="1"/>
</dbReference>
<comment type="caution">
    <text evidence="3">The sequence shown here is derived from an EMBL/GenBank/DDBJ whole genome shotgun (WGS) entry which is preliminary data.</text>
</comment>
<organism evidence="3 4">
    <name type="scientific">Novosphingobium guangzhouense</name>
    <dbReference type="NCBI Taxonomy" id="1850347"/>
    <lineage>
        <taxon>Bacteria</taxon>
        <taxon>Pseudomonadati</taxon>
        <taxon>Pseudomonadota</taxon>
        <taxon>Alphaproteobacteria</taxon>
        <taxon>Sphingomonadales</taxon>
        <taxon>Sphingomonadaceae</taxon>
        <taxon>Novosphingobium</taxon>
    </lineage>
</organism>
<evidence type="ECO:0000259" key="1">
    <source>
        <dbReference type="PROSITE" id="PS50404"/>
    </source>
</evidence>
<dbReference type="PROSITE" id="PS50405">
    <property type="entry name" value="GST_CTER"/>
    <property type="match status" value="1"/>
</dbReference>
<dbReference type="InterPro" id="IPR010987">
    <property type="entry name" value="Glutathione-S-Trfase_C-like"/>
</dbReference>
<dbReference type="CDD" id="cd00570">
    <property type="entry name" value="GST_N_family"/>
    <property type="match status" value="1"/>
</dbReference>
<keyword evidence="3" id="KW-0808">Transferase</keyword>
<dbReference type="InterPro" id="IPR004045">
    <property type="entry name" value="Glutathione_S-Trfase_N"/>
</dbReference>
<dbReference type="InterPro" id="IPR040079">
    <property type="entry name" value="Glutathione_S-Trfase"/>
</dbReference>
<dbReference type="EMBL" id="LYMM01000029">
    <property type="protein sequence ID" value="PNU04967.1"/>
    <property type="molecule type" value="Genomic_DNA"/>
</dbReference>
<dbReference type="GO" id="GO:0005737">
    <property type="term" value="C:cytoplasm"/>
    <property type="evidence" value="ECO:0007669"/>
    <property type="project" value="TreeGrafter"/>
</dbReference>
<evidence type="ECO:0000259" key="2">
    <source>
        <dbReference type="PROSITE" id="PS50405"/>
    </source>
</evidence>
<dbReference type="InterPro" id="IPR036282">
    <property type="entry name" value="Glutathione-S-Trfase_C_sf"/>
</dbReference>
<dbReference type="Gene3D" id="1.20.1050.10">
    <property type="match status" value="1"/>
</dbReference>